<name>A0A8X6RDK8_TRICX</name>
<proteinExistence type="predicted"/>
<evidence type="ECO:0000313" key="1">
    <source>
        <dbReference type="EMBL" id="GFX93038.1"/>
    </source>
</evidence>
<keyword evidence="2" id="KW-1185">Reference proteome</keyword>
<protein>
    <submittedName>
        <fullName evidence="1">DDE_Tnp_1_7 domain-containing protein</fullName>
    </submittedName>
</protein>
<dbReference type="EMBL" id="BMAU01021171">
    <property type="protein sequence ID" value="GFX93038.1"/>
    <property type="molecule type" value="Genomic_DNA"/>
</dbReference>
<accession>A0A8X6RDK8</accession>
<sequence>MLYRQILKKKLVISEEEHYIEQSYHSTDTEQELEETCEQETTNNLIENDSHYLVKDGIIKWHKNKGNTSVHTCSHNIVIHLPRAKGSAKTCKTPLEFFNLFISKDIKQDIIKYTNLYIERVQMNIQEIKTVKKIDENEVNASIG</sequence>
<gene>
    <name evidence="1" type="primary">AVEN_234785_1</name>
    <name evidence="1" type="ORF">TNCV_139821</name>
</gene>
<evidence type="ECO:0000313" key="2">
    <source>
        <dbReference type="Proteomes" id="UP000887159"/>
    </source>
</evidence>
<dbReference type="Proteomes" id="UP000887159">
    <property type="component" value="Unassembled WGS sequence"/>
</dbReference>
<comment type="caution">
    <text evidence="1">The sequence shown here is derived from an EMBL/GenBank/DDBJ whole genome shotgun (WGS) entry which is preliminary data.</text>
</comment>
<reference evidence="1" key="1">
    <citation type="submission" date="2020-08" db="EMBL/GenBank/DDBJ databases">
        <title>Multicomponent nature underlies the extraordinary mechanical properties of spider dragline silk.</title>
        <authorList>
            <person name="Kono N."/>
            <person name="Nakamura H."/>
            <person name="Mori M."/>
            <person name="Yoshida Y."/>
            <person name="Ohtoshi R."/>
            <person name="Malay A.D."/>
            <person name="Moran D.A.P."/>
            <person name="Tomita M."/>
            <person name="Numata K."/>
            <person name="Arakawa K."/>
        </authorList>
    </citation>
    <scope>NUCLEOTIDE SEQUENCE</scope>
</reference>
<dbReference type="AlphaFoldDB" id="A0A8X6RDK8"/>
<organism evidence="1 2">
    <name type="scientific">Trichonephila clavipes</name>
    <name type="common">Golden silk orbweaver</name>
    <name type="synonym">Nephila clavipes</name>
    <dbReference type="NCBI Taxonomy" id="2585209"/>
    <lineage>
        <taxon>Eukaryota</taxon>
        <taxon>Metazoa</taxon>
        <taxon>Ecdysozoa</taxon>
        <taxon>Arthropoda</taxon>
        <taxon>Chelicerata</taxon>
        <taxon>Arachnida</taxon>
        <taxon>Araneae</taxon>
        <taxon>Araneomorphae</taxon>
        <taxon>Entelegynae</taxon>
        <taxon>Araneoidea</taxon>
        <taxon>Nephilidae</taxon>
        <taxon>Trichonephila</taxon>
    </lineage>
</organism>